<dbReference type="InterPro" id="IPR011006">
    <property type="entry name" value="CheY-like_superfamily"/>
</dbReference>
<evidence type="ECO:0000256" key="3">
    <source>
        <dbReference type="ARBA" id="ARBA00023015"/>
    </source>
</evidence>
<comment type="caution">
    <text evidence="10">The sequence shown here is derived from an EMBL/GenBank/DDBJ whole genome shotgun (WGS) entry which is preliminary data.</text>
</comment>
<dbReference type="eggNOG" id="COG2197">
    <property type="taxonomic scope" value="Bacteria"/>
</dbReference>
<feature type="domain" description="HTH luxR-type" evidence="8">
    <location>
        <begin position="143"/>
        <end position="208"/>
    </location>
</feature>
<dbReference type="OrthoDB" id="9779069at2"/>
<dbReference type="PROSITE" id="PS50110">
    <property type="entry name" value="RESPONSE_REGULATORY"/>
    <property type="match status" value="1"/>
</dbReference>
<evidence type="ECO:0000313" key="10">
    <source>
        <dbReference type="EMBL" id="KNY29568.1"/>
    </source>
</evidence>
<dbReference type="Pfam" id="PF00196">
    <property type="entry name" value="GerE"/>
    <property type="match status" value="1"/>
</dbReference>
<evidence type="ECO:0000259" key="9">
    <source>
        <dbReference type="PROSITE" id="PS50110"/>
    </source>
</evidence>
<keyword evidence="11" id="KW-1185">Reference proteome</keyword>
<protein>
    <recommendedName>
        <fullName evidence="1">Stage 0 sporulation protein A homolog</fullName>
    </recommendedName>
</protein>
<dbReference type="GO" id="GO:0000160">
    <property type="term" value="P:phosphorelay signal transduction system"/>
    <property type="evidence" value="ECO:0007669"/>
    <property type="project" value="InterPro"/>
</dbReference>
<proteinExistence type="predicted"/>
<feature type="modified residue" description="4-aspartylphosphate" evidence="7">
    <location>
        <position position="56"/>
    </location>
</feature>
<dbReference type="InterPro" id="IPR016032">
    <property type="entry name" value="Sig_transdc_resp-reg_C-effctor"/>
</dbReference>
<evidence type="ECO:0000256" key="4">
    <source>
        <dbReference type="ARBA" id="ARBA00023125"/>
    </source>
</evidence>
<keyword evidence="2 7" id="KW-0597">Phosphoprotein</keyword>
<dbReference type="EMBL" id="LGTC01000001">
    <property type="protein sequence ID" value="KNY29568.1"/>
    <property type="molecule type" value="Genomic_DNA"/>
</dbReference>
<feature type="domain" description="Response regulatory" evidence="9">
    <location>
        <begin position="3"/>
        <end position="121"/>
    </location>
</feature>
<dbReference type="PANTHER" id="PTHR43214:SF40">
    <property type="entry name" value="TRANSCRIPTIONAL REGULATORY PROTEIN LNRK"/>
    <property type="match status" value="1"/>
</dbReference>
<evidence type="ECO:0000259" key="8">
    <source>
        <dbReference type="PROSITE" id="PS50043"/>
    </source>
</evidence>
<comment type="function">
    <text evidence="6">May play the central regulatory role in sporulation. It may be an element of the effector pathway responsible for the activation of sporulation genes in response to nutritional stress. Spo0A may act in concert with spo0H (a sigma factor) to control the expression of some genes that are critical to the sporulation process.</text>
</comment>
<dbReference type="STRING" id="398512.Bccel_4842"/>
<dbReference type="SUPFAM" id="SSF52172">
    <property type="entry name" value="CheY-like"/>
    <property type="match status" value="1"/>
</dbReference>
<dbReference type="SUPFAM" id="SSF46894">
    <property type="entry name" value="C-terminal effector domain of the bipartite response regulators"/>
    <property type="match status" value="1"/>
</dbReference>
<dbReference type="SMART" id="SM00448">
    <property type="entry name" value="REC"/>
    <property type="match status" value="1"/>
</dbReference>
<gene>
    <name evidence="10" type="ORF">Bccel_4842</name>
</gene>
<reference evidence="11" key="1">
    <citation type="submission" date="2015-07" db="EMBL/GenBank/DDBJ databases">
        <title>Near-Complete Genome Sequence of the Cellulolytic Bacterium Bacteroides (Pseudobacteroides) cellulosolvens ATCC 35603.</title>
        <authorList>
            <person name="Dassa B."/>
            <person name="Utturkar S.M."/>
            <person name="Klingeman D.M."/>
            <person name="Hurt R.A."/>
            <person name="Keller M."/>
            <person name="Xu J."/>
            <person name="Reddy Y.H.K."/>
            <person name="Borovok I."/>
            <person name="Grinberg I.R."/>
            <person name="Lamed R."/>
            <person name="Zhivin O."/>
            <person name="Bayer E.A."/>
            <person name="Brown S.D."/>
        </authorList>
    </citation>
    <scope>NUCLEOTIDE SEQUENCE [LARGE SCALE GENOMIC DNA]</scope>
    <source>
        <strain evidence="11">DSM 2933</strain>
    </source>
</reference>
<keyword evidence="4" id="KW-0238">DNA-binding</keyword>
<dbReference type="InterPro" id="IPR001789">
    <property type="entry name" value="Sig_transdc_resp-reg_receiver"/>
</dbReference>
<evidence type="ECO:0000256" key="5">
    <source>
        <dbReference type="ARBA" id="ARBA00023163"/>
    </source>
</evidence>
<dbReference type="CDD" id="cd06170">
    <property type="entry name" value="LuxR_C_like"/>
    <property type="match status" value="1"/>
</dbReference>
<keyword evidence="3" id="KW-0805">Transcription regulation</keyword>
<evidence type="ECO:0000256" key="7">
    <source>
        <dbReference type="PROSITE-ProRule" id="PRU00169"/>
    </source>
</evidence>
<dbReference type="GO" id="GO:0003677">
    <property type="term" value="F:DNA binding"/>
    <property type="evidence" value="ECO:0007669"/>
    <property type="project" value="UniProtKB-KW"/>
</dbReference>
<keyword evidence="5" id="KW-0804">Transcription</keyword>
<dbReference type="CDD" id="cd17535">
    <property type="entry name" value="REC_NarL-like"/>
    <property type="match status" value="1"/>
</dbReference>
<dbReference type="InterPro" id="IPR039420">
    <property type="entry name" value="WalR-like"/>
</dbReference>
<dbReference type="PRINTS" id="PR00038">
    <property type="entry name" value="HTHLUXR"/>
</dbReference>
<dbReference type="SMART" id="SM00421">
    <property type="entry name" value="HTH_LUXR"/>
    <property type="match status" value="1"/>
</dbReference>
<dbReference type="GO" id="GO:0006355">
    <property type="term" value="P:regulation of DNA-templated transcription"/>
    <property type="evidence" value="ECO:0007669"/>
    <property type="project" value="InterPro"/>
</dbReference>
<dbReference type="PANTHER" id="PTHR43214">
    <property type="entry name" value="TWO-COMPONENT RESPONSE REGULATOR"/>
    <property type="match status" value="1"/>
</dbReference>
<evidence type="ECO:0000256" key="6">
    <source>
        <dbReference type="ARBA" id="ARBA00024867"/>
    </source>
</evidence>
<accession>A0A0L6JUR6</accession>
<evidence type="ECO:0000256" key="2">
    <source>
        <dbReference type="ARBA" id="ARBA00022553"/>
    </source>
</evidence>
<dbReference type="RefSeq" id="WP_036935341.1">
    <property type="nucleotide sequence ID" value="NZ_JQKC01000001.1"/>
</dbReference>
<dbReference type="Pfam" id="PF00072">
    <property type="entry name" value="Response_reg"/>
    <property type="match status" value="1"/>
</dbReference>
<evidence type="ECO:0000256" key="1">
    <source>
        <dbReference type="ARBA" id="ARBA00018672"/>
    </source>
</evidence>
<dbReference type="InterPro" id="IPR058245">
    <property type="entry name" value="NreC/VraR/RcsB-like_REC"/>
</dbReference>
<sequence length="214" mass="24221">MIKLLILESQRLIGEGFKSIVESNCSGEIEVVELATDCSKAFELCKKHSPDILLMDLQAQIQDAIEAIRLVKSFFNNIKVVILTTFYDYNSVYQALKHGADGYLLKDIATDNLVSAIRNTMLGLTIIDDKVYRFIMDNSYITHRNERFQLTEREKTVLELVANGKSNKLIASDLCITEGRVKNIITSILRKLNLSDRTSLAVFAMKNDLLKQIV</sequence>
<organism evidence="10 11">
    <name type="scientific">Pseudobacteroides cellulosolvens ATCC 35603 = DSM 2933</name>
    <dbReference type="NCBI Taxonomy" id="398512"/>
    <lineage>
        <taxon>Bacteria</taxon>
        <taxon>Bacillati</taxon>
        <taxon>Bacillota</taxon>
        <taxon>Clostridia</taxon>
        <taxon>Eubacteriales</taxon>
        <taxon>Oscillospiraceae</taxon>
        <taxon>Pseudobacteroides</taxon>
    </lineage>
</organism>
<dbReference type="PROSITE" id="PS50043">
    <property type="entry name" value="HTH_LUXR_2"/>
    <property type="match status" value="1"/>
</dbReference>
<dbReference type="Proteomes" id="UP000036923">
    <property type="component" value="Unassembled WGS sequence"/>
</dbReference>
<evidence type="ECO:0000313" key="11">
    <source>
        <dbReference type="Proteomes" id="UP000036923"/>
    </source>
</evidence>
<dbReference type="Gene3D" id="3.40.50.2300">
    <property type="match status" value="1"/>
</dbReference>
<dbReference type="AlphaFoldDB" id="A0A0L6JUR6"/>
<name>A0A0L6JUR6_9FIRM</name>
<dbReference type="InterPro" id="IPR000792">
    <property type="entry name" value="Tscrpt_reg_LuxR_C"/>
</dbReference>